<dbReference type="OrthoDB" id="10253254at2759"/>
<evidence type="ECO:0000313" key="12">
    <source>
        <dbReference type="Proteomes" id="UP000703269"/>
    </source>
</evidence>
<comment type="catalytic activity">
    <reaction evidence="7">
        <text>ATP + H2O = ADP + phosphate + H(+)</text>
        <dbReference type="Rhea" id="RHEA:13065"/>
        <dbReference type="ChEBI" id="CHEBI:15377"/>
        <dbReference type="ChEBI" id="CHEBI:15378"/>
        <dbReference type="ChEBI" id="CHEBI:30616"/>
        <dbReference type="ChEBI" id="CHEBI:43474"/>
        <dbReference type="ChEBI" id="CHEBI:456216"/>
        <dbReference type="EC" id="3.6.4.13"/>
    </reaction>
</comment>
<dbReference type="GO" id="GO:0003725">
    <property type="term" value="F:double-stranded RNA binding"/>
    <property type="evidence" value="ECO:0007669"/>
    <property type="project" value="TreeGrafter"/>
</dbReference>
<sequence>MAKIKHRALTSGGTSEKPAKRPRVAWMDESDDEAHSHKINGAEALKSLKFDAQSPRPTKKQKMAGAGPSGSKQAAMQEQRKQLPIALGRDAIIQEIKDNDVTVLVGETGSGKTTQIPQYILESGLARNGMIAVTQPRRVAATSLASRVALETQSQLGSLVGYSVRFSDVSSDKTKIKFVTDGMLVRELMGDPEMERYSVVIIDEAHERTLRTDVLLARLKGILKKRNAVPTEGKGKGKERAPKNPLKVVIMSATLDADKFSSFFGNAKILYVQGRQHPVAIYHTSTPQPDYVDAALRTVFQIHTDQPTGDILVFLPGQEDIESLDKSLQLYAKRLPQDAPGILTCPLYASLPASQQQQIFVPAPKGMRKVILATNIAETSVTIPGVRYVIDSGKCKEKRWVGRGVGGGFDTLLTRDITKSSAWQRTGRAGREAAGSCFRLYTEDAFSALPLSAEPEIRRCSLVASMLQLKCLGQDLEEMEFMESPDQEGIAQALMALYLLGALDDRKHLTDLGRRMAFFPLEPALSRAVLASVEFGCTSEVLAIVSVLSASSKLFVDTTDSRESAREAHTKFRHISGDHLTVLNVVRAYEEVLQAEGGADGRKASRAALKDWCVRNYVSHRCLTEALEIRAQLREYCERQAIDWRASCGDRVGEEQAVLRSLVRGLVQNTAFLQPDGRYKQVIGHSIVKIHPGSSLCDKKVPAIIYDELVYTTQIYARGVSAIPRNYIAEVPLLKHKGS</sequence>
<dbReference type="Gene3D" id="1.20.120.1080">
    <property type="match status" value="1"/>
</dbReference>
<dbReference type="AlphaFoldDB" id="A0A9P3GDI7"/>
<name>A0A9P3GDI7_9APHY</name>
<evidence type="ECO:0000256" key="1">
    <source>
        <dbReference type="ARBA" id="ARBA00012552"/>
    </source>
</evidence>
<dbReference type="SMART" id="SM00490">
    <property type="entry name" value="HELICc"/>
    <property type="match status" value="1"/>
</dbReference>
<keyword evidence="3" id="KW-0547">Nucleotide-binding</keyword>
<feature type="region of interest" description="Disordered" evidence="8">
    <location>
        <begin position="1"/>
        <end position="79"/>
    </location>
</feature>
<keyword evidence="2" id="KW-0507">mRNA processing</keyword>
<dbReference type="CDD" id="cd17978">
    <property type="entry name" value="DEXHc_DHX33"/>
    <property type="match status" value="1"/>
</dbReference>
<reference evidence="11 12" key="1">
    <citation type="submission" date="2021-08" db="EMBL/GenBank/DDBJ databases">
        <title>Draft Genome Sequence of Phanerochaete sordida strain YK-624.</title>
        <authorList>
            <person name="Mori T."/>
            <person name="Dohra H."/>
            <person name="Suzuki T."/>
            <person name="Kawagishi H."/>
            <person name="Hirai H."/>
        </authorList>
    </citation>
    <scope>NUCLEOTIDE SEQUENCE [LARGE SCALE GENOMIC DNA]</scope>
    <source>
        <strain evidence="11 12">YK-624</strain>
    </source>
</reference>
<dbReference type="Proteomes" id="UP000703269">
    <property type="component" value="Unassembled WGS sequence"/>
</dbReference>
<evidence type="ECO:0000256" key="6">
    <source>
        <dbReference type="ARBA" id="ARBA00022840"/>
    </source>
</evidence>
<dbReference type="PANTHER" id="PTHR18934">
    <property type="entry name" value="ATP-DEPENDENT RNA HELICASE"/>
    <property type="match status" value="1"/>
</dbReference>
<dbReference type="InterPro" id="IPR014001">
    <property type="entry name" value="Helicase_ATP-bd"/>
</dbReference>
<organism evidence="11 12">
    <name type="scientific">Phanerochaete sordida</name>
    <dbReference type="NCBI Taxonomy" id="48140"/>
    <lineage>
        <taxon>Eukaryota</taxon>
        <taxon>Fungi</taxon>
        <taxon>Dikarya</taxon>
        <taxon>Basidiomycota</taxon>
        <taxon>Agaricomycotina</taxon>
        <taxon>Agaricomycetes</taxon>
        <taxon>Polyporales</taxon>
        <taxon>Phanerochaetaceae</taxon>
        <taxon>Phanerochaete</taxon>
    </lineage>
</organism>
<dbReference type="SMART" id="SM00487">
    <property type="entry name" value="DEXDc"/>
    <property type="match status" value="1"/>
</dbReference>
<dbReference type="GO" id="GO:0005730">
    <property type="term" value="C:nucleolus"/>
    <property type="evidence" value="ECO:0007669"/>
    <property type="project" value="TreeGrafter"/>
</dbReference>
<keyword evidence="4" id="KW-0378">Hydrolase</keyword>
<dbReference type="PANTHER" id="PTHR18934:SF118">
    <property type="entry name" value="ATP-DEPENDENT RNA HELICASE DHX33"/>
    <property type="match status" value="1"/>
</dbReference>
<dbReference type="PROSITE" id="PS00690">
    <property type="entry name" value="DEAH_ATP_HELICASE"/>
    <property type="match status" value="1"/>
</dbReference>
<feature type="domain" description="Helicase ATP-binding" evidence="9">
    <location>
        <begin position="93"/>
        <end position="273"/>
    </location>
</feature>
<dbReference type="CDD" id="cd18791">
    <property type="entry name" value="SF2_C_RHA"/>
    <property type="match status" value="1"/>
</dbReference>
<dbReference type="InterPro" id="IPR027417">
    <property type="entry name" value="P-loop_NTPase"/>
</dbReference>
<dbReference type="Pfam" id="PF07717">
    <property type="entry name" value="OB_NTP_bind"/>
    <property type="match status" value="1"/>
</dbReference>
<accession>A0A9P3GDI7</accession>
<dbReference type="Pfam" id="PF04408">
    <property type="entry name" value="WHD_HA2"/>
    <property type="match status" value="1"/>
</dbReference>
<dbReference type="Gene3D" id="3.40.50.300">
    <property type="entry name" value="P-loop containing nucleotide triphosphate hydrolases"/>
    <property type="match status" value="2"/>
</dbReference>
<evidence type="ECO:0000256" key="5">
    <source>
        <dbReference type="ARBA" id="ARBA00022806"/>
    </source>
</evidence>
<dbReference type="GO" id="GO:0003724">
    <property type="term" value="F:RNA helicase activity"/>
    <property type="evidence" value="ECO:0007669"/>
    <property type="project" value="UniProtKB-EC"/>
</dbReference>
<proteinExistence type="predicted"/>
<dbReference type="GO" id="GO:0045943">
    <property type="term" value="P:positive regulation of transcription by RNA polymerase I"/>
    <property type="evidence" value="ECO:0007669"/>
    <property type="project" value="TreeGrafter"/>
</dbReference>
<evidence type="ECO:0000256" key="8">
    <source>
        <dbReference type="SAM" id="MobiDB-lite"/>
    </source>
</evidence>
<evidence type="ECO:0000256" key="2">
    <source>
        <dbReference type="ARBA" id="ARBA00022664"/>
    </source>
</evidence>
<dbReference type="Pfam" id="PF00271">
    <property type="entry name" value="Helicase_C"/>
    <property type="match status" value="1"/>
</dbReference>
<dbReference type="InterPro" id="IPR007502">
    <property type="entry name" value="Helicase-assoc_dom"/>
</dbReference>
<evidence type="ECO:0000256" key="4">
    <source>
        <dbReference type="ARBA" id="ARBA00022801"/>
    </source>
</evidence>
<keyword evidence="6" id="KW-0067">ATP-binding</keyword>
<dbReference type="GO" id="GO:0016787">
    <property type="term" value="F:hydrolase activity"/>
    <property type="evidence" value="ECO:0007669"/>
    <property type="project" value="UniProtKB-KW"/>
</dbReference>
<evidence type="ECO:0000259" key="9">
    <source>
        <dbReference type="PROSITE" id="PS51192"/>
    </source>
</evidence>
<dbReference type="FunFam" id="3.40.50.300:FF:000145">
    <property type="entry name" value="probable ATP-dependent RNA helicase DHX40"/>
    <property type="match status" value="1"/>
</dbReference>
<keyword evidence="5 11" id="KW-0347">Helicase</keyword>
<evidence type="ECO:0000256" key="3">
    <source>
        <dbReference type="ARBA" id="ARBA00022741"/>
    </source>
</evidence>
<protein>
    <recommendedName>
        <fullName evidence="1">RNA helicase</fullName>
        <ecNumber evidence="1">3.6.4.13</ecNumber>
    </recommendedName>
</protein>
<dbReference type="FunFam" id="3.40.50.300:FF:000615">
    <property type="entry name" value="pre-mRNA-splicing factor ATP-dependent RNA helicase DEAH7"/>
    <property type="match status" value="1"/>
</dbReference>
<dbReference type="EMBL" id="BPQB01000023">
    <property type="protein sequence ID" value="GJE91819.1"/>
    <property type="molecule type" value="Genomic_DNA"/>
</dbReference>
<dbReference type="InterPro" id="IPR002464">
    <property type="entry name" value="DNA/RNA_helicase_DEAH_CS"/>
</dbReference>
<comment type="caution">
    <text evidence="11">The sequence shown here is derived from an EMBL/GenBank/DDBJ whole genome shotgun (WGS) entry which is preliminary data.</text>
</comment>
<keyword evidence="12" id="KW-1185">Reference proteome</keyword>
<evidence type="ECO:0000259" key="10">
    <source>
        <dbReference type="PROSITE" id="PS51194"/>
    </source>
</evidence>
<dbReference type="InterPro" id="IPR011709">
    <property type="entry name" value="DEAD-box_helicase_OB_fold"/>
</dbReference>
<dbReference type="InterPro" id="IPR048333">
    <property type="entry name" value="HA2_WH"/>
</dbReference>
<dbReference type="EC" id="3.6.4.13" evidence="1"/>
<dbReference type="InterPro" id="IPR011545">
    <property type="entry name" value="DEAD/DEAH_box_helicase_dom"/>
</dbReference>
<evidence type="ECO:0000256" key="7">
    <source>
        <dbReference type="ARBA" id="ARBA00047984"/>
    </source>
</evidence>
<dbReference type="SMART" id="SM00847">
    <property type="entry name" value="HA2"/>
    <property type="match status" value="1"/>
</dbReference>
<dbReference type="GO" id="GO:1990904">
    <property type="term" value="C:ribonucleoprotein complex"/>
    <property type="evidence" value="ECO:0007669"/>
    <property type="project" value="UniProtKB-ARBA"/>
</dbReference>
<dbReference type="Pfam" id="PF00270">
    <property type="entry name" value="DEAD"/>
    <property type="match status" value="1"/>
</dbReference>
<dbReference type="PROSITE" id="PS51194">
    <property type="entry name" value="HELICASE_CTER"/>
    <property type="match status" value="1"/>
</dbReference>
<dbReference type="GO" id="GO:0005524">
    <property type="term" value="F:ATP binding"/>
    <property type="evidence" value="ECO:0007669"/>
    <property type="project" value="UniProtKB-KW"/>
</dbReference>
<dbReference type="GO" id="GO:0006397">
    <property type="term" value="P:mRNA processing"/>
    <property type="evidence" value="ECO:0007669"/>
    <property type="project" value="UniProtKB-KW"/>
</dbReference>
<feature type="domain" description="Helicase C-terminal" evidence="10">
    <location>
        <begin position="295"/>
        <end position="473"/>
    </location>
</feature>
<dbReference type="PROSITE" id="PS51192">
    <property type="entry name" value="HELICASE_ATP_BIND_1"/>
    <property type="match status" value="1"/>
</dbReference>
<gene>
    <name evidence="11" type="ORF">PsYK624_079700</name>
</gene>
<dbReference type="InterPro" id="IPR001650">
    <property type="entry name" value="Helicase_C-like"/>
</dbReference>
<dbReference type="SUPFAM" id="SSF52540">
    <property type="entry name" value="P-loop containing nucleoside triphosphate hydrolases"/>
    <property type="match status" value="1"/>
</dbReference>
<evidence type="ECO:0000313" key="11">
    <source>
        <dbReference type="EMBL" id="GJE91819.1"/>
    </source>
</evidence>
<dbReference type="Pfam" id="PF21010">
    <property type="entry name" value="HA2_C"/>
    <property type="match status" value="1"/>
</dbReference>